<keyword evidence="1" id="KW-0106">Calcium</keyword>
<proteinExistence type="predicted"/>
<dbReference type="AlphaFoldDB" id="A0A7S3L498"/>
<dbReference type="SUPFAM" id="SSF47473">
    <property type="entry name" value="EF-hand"/>
    <property type="match status" value="1"/>
</dbReference>
<evidence type="ECO:0000256" key="3">
    <source>
        <dbReference type="SAM" id="SignalP"/>
    </source>
</evidence>
<organism evidence="4">
    <name type="scientific">Amphora coffeiformis</name>
    <dbReference type="NCBI Taxonomy" id="265554"/>
    <lineage>
        <taxon>Eukaryota</taxon>
        <taxon>Sar</taxon>
        <taxon>Stramenopiles</taxon>
        <taxon>Ochrophyta</taxon>
        <taxon>Bacillariophyta</taxon>
        <taxon>Bacillariophyceae</taxon>
        <taxon>Bacillariophycidae</taxon>
        <taxon>Thalassiophysales</taxon>
        <taxon>Catenulaceae</taxon>
        <taxon>Amphora</taxon>
    </lineage>
</organism>
<sequence length="330" mass="36475">MKALLALFLGTLVVCGKVAGEKDASTKRSTMSSSSMMQMKKWRYSEAAKKMMSGKLMKSSSKSSMSSGGKGSTKSEEKVMMMRRMMMRGKGTGYSPAYKSTLKPTRSPSVPTVPTLVPTILLDAESFQRCLIVMAVADINRDDSLNPEEYVRFILRLSMAQFVGETFEDLDPLLQDNYTFLAGEGTDLNVTGSKPGQTTDDDQYLRRICTYTLTLLGNGVNPPTRVPSPATDEFLAECFLSMALSDTDRNNQLDEAEYVTFVNRFTSDNYDEESFDDLGPILKENFMMLASDGGFIDVTGARPGEETTEELVSVCLMTQEAVDTFFEAFP</sequence>
<dbReference type="PROSITE" id="PS00018">
    <property type="entry name" value="EF_HAND_1"/>
    <property type="match status" value="2"/>
</dbReference>
<feature type="region of interest" description="Disordered" evidence="2">
    <location>
        <begin position="54"/>
        <end position="76"/>
    </location>
</feature>
<evidence type="ECO:0008006" key="5">
    <source>
        <dbReference type="Google" id="ProtNLM"/>
    </source>
</evidence>
<feature type="signal peptide" evidence="3">
    <location>
        <begin position="1"/>
        <end position="20"/>
    </location>
</feature>
<dbReference type="EMBL" id="HBIM01010537">
    <property type="protein sequence ID" value="CAE0411470.1"/>
    <property type="molecule type" value="Transcribed_RNA"/>
</dbReference>
<dbReference type="InterPro" id="IPR011992">
    <property type="entry name" value="EF-hand-dom_pair"/>
</dbReference>
<gene>
    <name evidence="4" type="ORF">ACOF00016_LOCUS8802</name>
</gene>
<protein>
    <recommendedName>
        <fullName evidence="5">Calmodulin</fullName>
    </recommendedName>
</protein>
<name>A0A7S3L498_9STRA</name>
<accession>A0A7S3L498</accession>
<feature type="chain" id="PRO_5031286488" description="Calmodulin" evidence="3">
    <location>
        <begin position="21"/>
        <end position="330"/>
    </location>
</feature>
<evidence type="ECO:0000256" key="2">
    <source>
        <dbReference type="SAM" id="MobiDB-lite"/>
    </source>
</evidence>
<feature type="compositionally biased region" description="Low complexity" evidence="2">
    <location>
        <begin position="54"/>
        <end position="67"/>
    </location>
</feature>
<keyword evidence="3" id="KW-0732">Signal</keyword>
<evidence type="ECO:0000256" key="1">
    <source>
        <dbReference type="ARBA" id="ARBA00022837"/>
    </source>
</evidence>
<dbReference type="InterPro" id="IPR018247">
    <property type="entry name" value="EF_Hand_1_Ca_BS"/>
</dbReference>
<evidence type="ECO:0000313" key="4">
    <source>
        <dbReference type="EMBL" id="CAE0411470.1"/>
    </source>
</evidence>
<reference evidence="4" key="1">
    <citation type="submission" date="2021-01" db="EMBL/GenBank/DDBJ databases">
        <authorList>
            <person name="Corre E."/>
            <person name="Pelletier E."/>
            <person name="Niang G."/>
            <person name="Scheremetjew M."/>
            <person name="Finn R."/>
            <person name="Kale V."/>
            <person name="Holt S."/>
            <person name="Cochrane G."/>
            <person name="Meng A."/>
            <person name="Brown T."/>
            <person name="Cohen L."/>
        </authorList>
    </citation>
    <scope>NUCLEOTIDE SEQUENCE</scope>
    <source>
        <strain evidence="4">CCMP127</strain>
    </source>
</reference>